<dbReference type="EMBL" id="CP000662">
    <property type="protein sequence ID" value="ABP72610.1"/>
    <property type="molecule type" value="Genomic_DNA"/>
</dbReference>
<name>A4WYZ6_CERS5</name>
<organism evidence="1">
    <name type="scientific">Cereibacter sphaeroides (strain ATCC 17025 / ATH 2.4.3)</name>
    <name type="common">Rhodobacter sphaeroides</name>
    <dbReference type="NCBI Taxonomy" id="349102"/>
    <lineage>
        <taxon>Bacteria</taxon>
        <taxon>Pseudomonadati</taxon>
        <taxon>Pseudomonadota</taxon>
        <taxon>Alphaproteobacteria</taxon>
        <taxon>Rhodobacterales</taxon>
        <taxon>Paracoccaceae</taxon>
        <taxon>Cereibacter</taxon>
    </lineage>
</organism>
<evidence type="ECO:0008006" key="2">
    <source>
        <dbReference type="Google" id="ProtNLM"/>
    </source>
</evidence>
<sequence length="314" mass="35208">MHLDKKPDLVVHCDWSTDPNKRWMAVAHRDSERWHINEPEPVGATADFLQRLRRRVSGAKPRLFVGFDFPIGVPRAYGEQTDLIDFLAALRTFGHGDWSNWFHPCDDRTQISIRRPFYPARPGGRRREHLLTGLGLANGEDLLRECERRTPSRQAACSLFWTLGGNQVGKAAAAGWREILIPNLEQIAVWPFAGSLKTLLDQHDTVVAETYPGDVYGQIGIARRPVWSKRTTEGRASVAGPLLLWFETRAVDATDALIVNISSGFPNGARAEDQFDAVVGLLGMLDVIEERRSPGCPGEPSLVRWEGWILGLER</sequence>
<proteinExistence type="predicted"/>
<evidence type="ECO:0000313" key="1">
    <source>
        <dbReference type="EMBL" id="ABP72610.1"/>
    </source>
</evidence>
<dbReference type="KEGG" id="rsq:Rsph17025_3746"/>
<dbReference type="BioCyc" id="RSPH349102:G1G8M-3861-MONOMER"/>
<dbReference type="AlphaFoldDB" id="A4WYZ6"/>
<gene>
    <name evidence="1" type="ordered locus">Rsph17025_3746</name>
</gene>
<dbReference type="HOGENOM" id="CLU_882459_0_0_5"/>
<reference evidence="1" key="1">
    <citation type="submission" date="2007-04" db="EMBL/GenBank/DDBJ databases">
        <title>Complete sequence of plasmid pRSPA01 of Rhodobacter sphaeroides ATCC 17025.</title>
        <authorList>
            <consortium name="US DOE Joint Genome Institute"/>
            <person name="Copeland A."/>
            <person name="Lucas S."/>
            <person name="Lapidus A."/>
            <person name="Barry K."/>
            <person name="Detter J.C."/>
            <person name="Glavina del Rio T."/>
            <person name="Hammon N."/>
            <person name="Israni S."/>
            <person name="Dalin E."/>
            <person name="Tice H."/>
            <person name="Pitluck S."/>
            <person name="Chertkov O."/>
            <person name="Brettin T."/>
            <person name="Bruce D."/>
            <person name="Han C."/>
            <person name="Schmutz J."/>
            <person name="Larimer F."/>
            <person name="Land M."/>
            <person name="Hauser L."/>
            <person name="Kyrpides N."/>
            <person name="Kim E."/>
            <person name="Richardson P."/>
            <person name="Mackenzie C."/>
            <person name="Choudhary M."/>
            <person name="Donohue T.J."/>
            <person name="Kaplan S."/>
        </authorList>
    </citation>
    <scope>NUCLEOTIDE SEQUENCE [LARGE SCALE GENOMIC DNA]</scope>
    <source>
        <strain evidence="1">ATCC 17025</strain>
        <plasmid evidence="1">pRSPA01</plasmid>
    </source>
</reference>
<geneLocation type="plasmid" evidence="1">
    <name>pRSPA01</name>
</geneLocation>
<keyword evidence="1" id="KW-0614">Plasmid</keyword>
<accession>A4WYZ6</accession>
<protein>
    <recommendedName>
        <fullName evidence="2">DUF429 domain-containing protein</fullName>
    </recommendedName>
</protein>